<evidence type="ECO:0000313" key="6">
    <source>
        <dbReference type="Proteomes" id="UP001224418"/>
    </source>
</evidence>
<dbReference type="SMART" id="SM00342">
    <property type="entry name" value="HTH_ARAC"/>
    <property type="match status" value="1"/>
</dbReference>
<gene>
    <name evidence="5" type="ORF">QOZ93_000572</name>
</gene>
<dbReference type="Proteomes" id="UP001224418">
    <property type="component" value="Unassembled WGS sequence"/>
</dbReference>
<reference evidence="5 6" key="1">
    <citation type="submission" date="2023-07" db="EMBL/GenBank/DDBJ databases">
        <title>Genomic Encyclopedia of Type Strains, Phase IV (KMG-IV): sequencing the most valuable type-strain genomes for metagenomic binning, comparative biology and taxonomic classification.</title>
        <authorList>
            <person name="Goeker M."/>
        </authorList>
    </citation>
    <scope>NUCLEOTIDE SEQUENCE [LARGE SCALE GENOMIC DNA]</scope>
    <source>
        <strain evidence="5 6">DSM 1400</strain>
    </source>
</reference>
<evidence type="ECO:0000256" key="2">
    <source>
        <dbReference type="ARBA" id="ARBA00023125"/>
    </source>
</evidence>
<sequence length="316" mass="36868">MWLEEKINLGNNMEVIKDNDSTIYILKDKSGKGIMKAYNVFPGVIITYDDFNMSNCYSSFNTDLDIFCIEHCKKGRIEWEFTDERYMYLGTGDFKIAEHNYDLKTFRFPLENYYGISIIFHLEEASKSINKLFDGFSIDLYKLKNKFCTSKKPFIMRADKSIEHIFSELYTIPKSIRDNYFKIKILELLLFLEVLEAPKNTIENSYLYRKQVEAAKEIKEFITSNLDKHFTIKQLSEKFNIPSTSMKIGFKSVYGISIYSYIRSYKMNIAAIMLSKDNESISKIAGKLGYDNPSKFSAAFKSIVGKSPQEYRKSFV</sequence>
<feature type="domain" description="HTH araC/xylS-type" evidence="4">
    <location>
        <begin position="216"/>
        <end position="314"/>
    </location>
</feature>
<dbReference type="PROSITE" id="PS01124">
    <property type="entry name" value="HTH_ARAC_FAMILY_2"/>
    <property type="match status" value="1"/>
</dbReference>
<dbReference type="RefSeq" id="WP_307355031.1">
    <property type="nucleotide sequence ID" value="NZ_BAAACJ010000025.1"/>
</dbReference>
<keyword evidence="3" id="KW-0804">Transcription</keyword>
<protein>
    <submittedName>
        <fullName evidence="5">AraC-like DNA-binding protein</fullName>
    </submittedName>
</protein>
<dbReference type="InterPro" id="IPR018060">
    <property type="entry name" value="HTH_AraC"/>
</dbReference>
<dbReference type="InterPro" id="IPR020449">
    <property type="entry name" value="Tscrpt_reg_AraC-type_HTH"/>
</dbReference>
<evidence type="ECO:0000259" key="4">
    <source>
        <dbReference type="PROSITE" id="PS01124"/>
    </source>
</evidence>
<keyword evidence="1" id="KW-0805">Transcription regulation</keyword>
<proteinExistence type="predicted"/>
<evidence type="ECO:0000256" key="3">
    <source>
        <dbReference type="ARBA" id="ARBA00023163"/>
    </source>
</evidence>
<dbReference type="Pfam" id="PF12833">
    <property type="entry name" value="HTH_18"/>
    <property type="match status" value="1"/>
</dbReference>
<accession>A0ABU0JP76</accession>
<evidence type="ECO:0000256" key="1">
    <source>
        <dbReference type="ARBA" id="ARBA00023015"/>
    </source>
</evidence>
<dbReference type="PANTHER" id="PTHR47893">
    <property type="entry name" value="REGULATORY PROTEIN PCHR"/>
    <property type="match status" value="1"/>
</dbReference>
<dbReference type="SUPFAM" id="SSF46689">
    <property type="entry name" value="Homeodomain-like"/>
    <property type="match status" value="1"/>
</dbReference>
<keyword evidence="6" id="KW-1185">Reference proteome</keyword>
<dbReference type="PRINTS" id="PR00032">
    <property type="entry name" value="HTHARAC"/>
</dbReference>
<comment type="caution">
    <text evidence="5">The sequence shown here is derived from an EMBL/GenBank/DDBJ whole genome shotgun (WGS) entry which is preliminary data.</text>
</comment>
<dbReference type="Gene3D" id="1.10.10.60">
    <property type="entry name" value="Homeodomain-like"/>
    <property type="match status" value="2"/>
</dbReference>
<dbReference type="InterPro" id="IPR009057">
    <property type="entry name" value="Homeodomain-like_sf"/>
</dbReference>
<dbReference type="EMBL" id="JAUSWN010000003">
    <property type="protein sequence ID" value="MDQ0478844.1"/>
    <property type="molecule type" value="Genomic_DNA"/>
</dbReference>
<dbReference type="PANTHER" id="PTHR47893:SF1">
    <property type="entry name" value="REGULATORY PROTEIN PCHR"/>
    <property type="match status" value="1"/>
</dbReference>
<name>A0ABU0JP76_HATLI</name>
<organism evidence="5 6">
    <name type="scientific">Hathewaya limosa</name>
    <name type="common">Clostridium limosum</name>
    <dbReference type="NCBI Taxonomy" id="1536"/>
    <lineage>
        <taxon>Bacteria</taxon>
        <taxon>Bacillati</taxon>
        <taxon>Bacillota</taxon>
        <taxon>Clostridia</taxon>
        <taxon>Eubacteriales</taxon>
        <taxon>Clostridiaceae</taxon>
        <taxon>Hathewaya</taxon>
    </lineage>
</organism>
<keyword evidence="2" id="KW-0238">DNA-binding</keyword>
<evidence type="ECO:0000313" key="5">
    <source>
        <dbReference type="EMBL" id="MDQ0478844.1"/>
    </source>
</evidence>
<dbReference type="InterPro" id="IPR053142">
    <property type="entry name" value="PchR_regulatory_protein"/>
</dbReference>